<dbReference type="GO" id="GO:0032259">
    <property type="term" value="P:methylation"/>
    <property type="evidence" value="ECO:0007669"/>
    <property type="project" value="UniProtKB-KW"/>
</dbReference>
<dbReference type="AlphaFoldDB" id="A0A1M7F4J2"/>
<dbReference type="SUPFAM" id="SSF53335">
    <property type="entry name" value="S-adenosyl-L-methionine-dependent methyltransferases"/>
    <property type="match status" value="1"/>
</dbReference>
<keyword evidence="4" id="KW-1185">Reference proteome</keyword>
<sequence>MPPEYPGVGKHDLQEKKQNGIYYTPDLAAQILTRWAIRQPTDIVLEPSFGGCGFLTATRDRLLEIGNKQPQDRLYGCDID</sequence>
<gene>
    <name evidence="3" type="ORF">SAMN02746009_03762</name>
</gene>
<organism evidence="3 4">
    <name type="scientific">Hymenobacter psychrotolerans DSM 18569</name>
    <dbReference type="NCBI Taxonomy" id="1121959"/>
    <lineage>
        <taxon>Bacteria</taxon>
        <taxon>Pseudomonadati</taxon>
        <taxon>Bacteroidota</taxon>
        <taxon>Cytophagia</taxon>
        <taxon>Cytophagales</taxon>
        <taxon>Hymenobacteraceae</taxon>
        <taxon>Hymenobacter</taxon>
    </lineage>
</organism>
<accession>A0A1M7F4J2</accession>
<dbReference type="InterPro" id="IPR003356">
    <property type="entry name" value="DNA_methylase_A-5"/>
</dbReference>
<comment type="similarity">
    <text evidence="1">Belongs to the N(4)/N(6)-methyltransferase family.</text>
</comment>
<dbReference type="Gene3D" id="3.40.50.150">
    <property type="entry name" value="Vaccinia Virus protein VP39"/>
    <property type="match status" value="1"/>
</dbReference>
<dbReference type="STRING" id="1121959.SAMN02746009_03762"/>
<dbReference type="GO" id="GO:0003677">
    <property type="term" value="F:DNA binding"/>
    <property type="evidence" value="ECO:0007669"/>
    <property type="project" value="InterPro"/>
</dbReference>
<evidence type="ECO:0000259" key="2">
    <source>
        <dbReference type="Pfam" id="PF02384"/>
    </source>
</evidence>
<proteinExistence type="inferred from homology"/>
<keyword evidence="3" id="KW-0489">Methyltransferase</keyword>
<keyword evidence="3" id="KW-0808">Transferase</keyword>
<evidence type="ECO:0000313" key="4">
    <source>
        <dbReference type="Proteomes" id="UP000183947"/>
    </source>
</evidence>
<dbReference type="Pfam" id="PF02384">
    <property type="entry name" value="N6_Mtase"/>
    <property type="match status" value="1"/>
</dbReference>
<feature type="domain" description="DNA methylase adenine-specific" evidence="2">
    <location>
        <begin position="14"/>
        <end position="79"/>
    </location>
</feature>
<evidence type="ECO:0000256" key="1">
    <source>
        <dbReference type="ARBA" id="ARBA00006594"/>
    </source>
</evidence>
<protein>
    <submittedName>
        <fullName evidence="3">N-6 DNA Methylase</fullName>
    </submittedName>
</protein>
<dbReference type="InterPro" id="IPR029063">
    <property type="entry name" value="SAM-dependent_MTases_sf"/>
</dbReference>
<reference evidence="4" key="1">
    <citation type="submission" date="2016-11" db="EMBL/GenBank/DDBJ databases">
        <authorList>
            <person name="Varghese N."/>
            <person name="Submissions S."/>
        </authorList>
    </citation>
    <scope>NUCLEOTIDE SEQUENCE [LARGE SCALE GENOMIC DNA]</scope>
    <source>
        <strain evidence="4">DSM 18569</strain>
    </source>
</reference>
<dbReference type="EMBL" id="FRAS01000028">
    <property type="protein sequence ID" value="SHL98956.1"/>
    <property type="molecule type" value="Genomic_DNA"/>
</dbReference>
<dbReference type="GO" id="GO:0008170">
    <property type="term" value="F:N-methyltransferase activity"/>
    <property type="evidence" value="ECO:0007669"/>
    <property type="project" value="InterPro"/>
</dbReference>
<name>A0A1M7F4J2_9BACT</name>
<dbReference type="Proteomes" id="UP000183947">
    <property type="component" value="Unassembled WGS sequence"/>
</dbReference>
<evidence type="ECO:0000313" key="3">
    <source>
        <dbReference type="EMBL" id="SHL98956.1"/>
    </source>
</evidence>